<feature type="domain" description="Thiaminase-2/PQQC" evidence="1">
    <location>
        <begin position="14"/>
        <end position="207"/>
    </location>
</feature>
<keyword evidence="2" id="KW-0378">Hydrolase</keyword>
<dbReference type="RefSeq" id="WP_012712711.1">
    <property type="nucleotide sequence ID" value="NC_012589.1"/>
</dbReference>
<dbReference type="Proteomes" id="UP000001747">
    <property type="component" value="Chromosome"/>
</dbReference>
<dbReference type="AlphaFoldDB" id="C3MJ99"/>
<organism evidence="2 3">
    <name type="scientific">Saccharolobus islandicus (strain L.S.2.15 / Lassen #1)</name>
    <name type="common">Sulfolobus islandicus</name>
    <dbReference type="NCBI Taxonomy" id="429572"/>
    <lineage>
        <taxon>Archaea</taxon>
        <taxon>Thermoproteota</taxon>
        <taxon>Thermoprotei</taxon>
        <taxon>Sulfolobales</taxon>
        <taxon>Sulfolobaceae</taxon>
        <taxon>Saccharolobus</taxon>
    </lineage>
</organism>
<dbReference type="EC" id="3.5.99.2" evidence="2"/>
<dbReference type="InterPro" id="IPR004305">
    <property type="entry name" value="Thiaminase-2/PQQC"/>
</dbReference>
<evidence type="ECO:0000313" key="3">
    <source>
        <dbReference type="Proteomes" id="UP000001747"/>
    </source>
</evidence>
<evidence type="ECO:0000313" key="2">
    <source>
        <dbReference type="EMBL" id="ACP34177.1"/>
    </source>
</evidence>
<dbReference type="PANTHER" id="PTHR43198">
    <property type="entry name" value="BIFUNCTIONAL TH2 PROTEIN"/>
    <property type="match status" value="1"/>
</dbReference>
<evidence type="ECO:0000259" key="1">
    <source>
        <dbReference type="Pfam" id="PF03070"/>
    </source>
</evidence>
<dbReference type="CDD" id="cd19362">
    <property type="entry name" value="TenA_C_SsTenA-1-like"/>
    <property type="match status" value="1"/>
</dbReference>
<dbReference type="KEGG" id="sis:LS215_0023"/>
<gene>
    <name evidence="2" type="ordered locus">LS215_0023</name>
</gene>
<dbReference type="GO" id="GO:0050334">
    <property type="term" value="F:thiaminase activity"/>
    <property type="evidence" value="ECO:0007669"/>
    <property type="project" value="UniProtKB-EC"/>
</dbReference>
<reference evidence="2 3" key="1">
    <citation type="journal article" date="2009" name="Proc. Natl. Acad. Sci. U.S.A.">
        <title>Biogeography of the Sulfolobus islandicus pan-genome.</title>
        <authorList>
            <person name="Reno M.L."/>
            <person name="Held N.L."/>
            <person name="Fields C.J."/>
            <person name="Burke P.V."/>
            <person name="Whitaker R.J."/>
        </authorList>
    </citation>
    <scope>NUCLEOTIDE SEQUENCE [LARGE SCALE GENOMIC DNA]</scope>
    <source>
        <strain evidence="3">L.S.2.15 / Lassen #1</strain>
    </source>
</reference>
<dbReference type="Gene3D" id="1.20.910.10">
    <property type="entry name" value="Heme oxygenase-like"/>
    <property type="match status" value="1"/>
</dbReference>
<dbReference type="GeneID" id="7797088"/>
<dbReference type="PANTHER" id="PTHR43198:SF2">
    <property type="entry name" value="SI:CH1073-67J19.1-RELATED"/>
    <property type="match status" value="1"/>
</dbReference>
<dbReference type="InterPro" id="IPR050967">
    <property type="entry name" value="Thiamine_Salvage_TenA"/>
</dbReference>
<dbReference type="GO" id="GO:0005829">
    <property type="term" value="C:cytosol"/>
    <property type="evidence" value="ECO:0007669"/>
    <property type="project" value="TreeGrafter"/>
</dbReference>
<dbReference type="EMBL" id="CP001399">
    <property type="protein sequence ID" value="ACP34177.1"/>
    <property type="molecule type" value="Genomic_DNA"/>
</dbReference>
<dbReference type="InterPro" id="IPR016084">
    <property type="entry name" value="Haem_Oase-like_multi-hlx"/>
</dbReference>
<dbReference type="HOGENOM" id="CLU_077537_3_0_2"/>
<dbReference type="SUPFAM" id="SSF48613">
    <property type="entry name" value="Heme oxygenase-like"/>
    <property type="match status" value="1"/>
</dbReference>
<sequence>MSIVSNVENLIESVGELWNRYVKHEFVLKMRDGSLPLDIFRYYLIQDGKYVEDMLMALLIASSKGPIDKVTKILNLVFSTLNKGLEIHSKLYSELSISRDEIVKTRYNLINYAYTRHLYFYANLDWNKFLVAWTPCMFGYSIIGDYVVESPHQLYKTWASFYASNEYKKRVEAILHALNEVNITEGLLSIFVDSVRFEIGFWEASLRKDPMVY</sequence>
<name>C3MJ99_SACI2</name>
<dbReference type="Pfam" id="PF03070">
    <property type="entry name" value="TENA_THI-4"/>
    <property type="match status" value="1"/>
</dbReference>
<accession>C3MJ99</accession>
<protein>
    <submittedName>
        <fullName evidence="2">TENA/THI-4 domain protein</fullName>
        <ecNumber evidence="2">3.5.99.2</ecNumber>
    </submittedName>
</protein>
<proteinExistence type="predicted"/>
<dbReference type="OrthoDB" id="85443at2157"/>